<protein>
    <submittedName>
        <fullName evidence="2">Uncharacterized protein</fullName>
    </submittedName>
</protein>
<accession>A0ABU4T5Q0</accession>
<evidence type="ECO:0000256" key="1">
    <source>
        <dbReference type="SAM" id="MobiDB-lite"/>
    </source>
</evidence>
<dbReference type="Proteomes" id="UP001285521">
    <property type="component" value="Unassembled WGS sequence"/>
</dbReference>
<reference evidence="2 3" key="2">
    <citation type="submission" date="2023-11" db="EMBL/GenBank/DDBJ databases">
        <authorList>
            <person name="Lara A.C."/>
            <person name="Chronakova A."/>
        </authorList>
    </citation>
    <scope>NUCLEOTIDE SEQUENCE [LARGE SCALE GENOMIC DNA]</scope>
    <source>
        <strain evidence="2 3">BCCO 10_0856</strain>
    </source>
</reference>
<keyword evidence="3" id="KW-1185">Reference proteome</keyword>
<feature type="compositionally biased region" description="Basic and acidic residues" evidence="1">
    <location>
        <begin position="64"/>
        <end position="75"/>
    </location>
</feature>
<reference evidence="2 3" key="1">
    <citation type="submission" date="2023-11" db="EMBL/GenBank/DDBJ databases">
        <title>Lentzea sokolovensis, sp. nov., Lentzea kristufkii, sp. nov., and Lentzea miocenensis, sp. nov., rare actinobacteria from Sokolov Coal Basin, Miocene lacustrine sediment, Czech Republic.</title>
        <authorList>
            <person name="Lara A."/>
            <person name="Kotroba L."/>
            <person name="Nouioui I."/>
            <person name="Neumann-Schaal M."/>
            <person name="Mast Y."/>
            <person name="Chronakova A."/>
        </authorList>
    </citation>
    <scope>NUCLEOTIDE SEQUENCE [LARGE SCALE GENOMIC DNA]</scope>
    <source>
        <strain evidence="2 3">BCCO 10_0856</strain>
    </source>
</reference>
<evidence type="ECO:0000313" key="3">
    <source>
        <dbReference type="Proteomes" id="UP001285521"/>
    </source>
</evidence>
<comment type="caution">
    <text evidence="2">The sequence shown here is derived from an EMBL/GenBank/DDBJ whole genome shotgun (WGS) entry which is preliminary data.</text>
</comment>
<gene>
    <name evidence="2" type="ORF">SK803_24980</name>
</gene>
<proteinExistence type="predicted"/>
<evidence type="ECO:0000313" key="2">
    <source>
        <dbReference type="EMBL" id="MDX8033486.1"/>
    </source>
</evidence>
<dbReference type="RefSeq" id="WP_319968516.1">
    <property type="nucleotide sequence ID" value="NZ_JAXAVW010000021.1"/>
</dbReference>
<dbReference type="EMBL" id="JAXAVW010000021">
    <property type="protein sequence ID" value="MDX8033486.1"/>
    <property type="molecule type" value="Genomic_DNA"/>
</dbReference>
<name>A0ABU4T5Q0_9PSEU</name>
<feature type="region of interest" description="Disordered" evidence="1">
    <location>
        <begin position="52"/>
        <end position="75"/>
    </location>
</feature>
<sequence>MSTPNVTDEEIAAAQLRLVLDQKLGRDTPDVIRQIAALSLTRRVENRIDRPASGAVAASIQTREATDSAEGEREPAVSDVVIDLMEQLERRLGRLDEDAQRVHMLVQRAAEVSESQETRRRSDTGY</sequence>
<organism evidence="2 3">
    <name type="scientific">Lentzea miocenica</name>
    <dbReference type="NCBI Taxonomy" id="3095431"/>
    <lineage>
        <taxon>Bacteria</taxon>
        <taxon>Bacillati</taxon>
        <taxon>Actinomycetota</taxon>
        <taxon>Actinomycetes</taxon>
        <taxon>Pseudonocardiales</taxon>
        <taxon>Pseudonocardiaceae</taxon>
        <taxon>Lentzea</taxon>
    </lineage>
</organism>